<dbReference type="PATRIC" id="fig|1030841.3.peg.1736"/>
<dbReference type="STRING" id="1030841.HMPREF9370_1746"/>
<comment type="caution">
    <text evidence="2">The sequence shown here is derived from an EMBL/GenBank/DDBJ whole genome shotgun (WGS) entry which is preliminary data.</text>
</comment>
<evidence type="ECO:0000313" key="3">
    <source>
        <dbReference type="Proteomes" id="UP000005336"/>
    </source>
</evidence>
<dbReference type="Proteomes" id="UP000005336">
    <property type="component" value="Unassembled WGS sequence"/>
</dbReference>
<dbReference type="RefSeq" id="WP_009116887.1">
    <property type="nucleotide sequence ID" value="NZ_JH165159.1"/>
</dbReference>
<keyword evidence="1" id="KW-0732">Signal</keyword>
<feature type="signal peptide" evidence="1">
    <location>
        <begin position="1"/>
        <end position="19"/>
    </location>
</feature>
<sequence>MKKYLFVCMLFPLALTACQSSSPRFVHLEQPEYNHGKLYIYRPHNYKNAKVVYEVYAGDIKIGHIHNGHHIHKDLPFGIHKVHLKNAQTSLNVPLRIDEIKCLRLTFNEQQQPVLQKMLYEQCKVDILSTKSSI</sequence>
<evidence type="ECO:0000313" key="2">
    <source>
        <dbReference type="EMBL" id="EGZ45187.1"/>
    </source>
</evidence>
<protein>
    <recommendedName>
        <fullName evidence="4">DUF2846 domain-containing protein</fullName>
    </recommendedName>
</protein>
<gene>
    <name evidence="2" type="ORF">HMPREF9370_1746</name>
</gene>
<keyword evidence="3" id="KW-1185">Reference proteome</keyword>
<dbReference type="OrthoDB" id="8859745at2"/>
<name>G4CRN6_9NEIS</name>
<proteinExistence type="predicted"/>
<reference evidence="2 3" key="1">
    <citation type="submission" date="2011-06" db="EMBL/GenBank/DDBJ databases">
        <authorList>
            <person name="Muzny D."/>
            <person name="Qin X."/>
            <person name="Deng J."/>
            <person name="Jiang H."/>
            <person name="Liu Y."/>
            <person name="Qu J."/>
            <person name="Song X.-Z."/>
            <person name="Zhang L."/>
            <person name="Thornton R."/>
            <person name="Coyle M."/>
            <person name="Francisco L."/>
            <person name="Jackson L."/>
            <person name="Javaid M."/>
            <person name="Korchina V."/>
            <person name="Kovar C."/>
            <person name="Mata R."/>
            <person name="Mathew T."/>
            <person name="Ngo R."/>
            <person name="Nguyen L."/>
            <person name="Nguyen N."/>
            <person name="Okwuonu G."/>
            <person name="Ongeri F."/>
            <person name="Pham C."/>
            <person name="Simmons D."/>
            <person name="Wilczek-Boney K."/>
            <person name="Hale W."/>
            <person name="Jakkamsetti A."/>
            <person name="Pham P."/>
            <person name="Ruth R."/>
            <person name="San Lucas F."/>
            <person name="Warren J."/>
            <person name="Zhang J."/>
            <person name="Zhao Z."/>
            <person name="Zhou C."/>
            <person name="Zhu D."/>
            <person name="Lee S."/>
            <person name="Bess C."/>
            <person name="Blankenburg K."/>
            <person name="Forbes L."/>
            <person name="Fu Q."/>
            <person name="Gubbala S."/>
            <person name="Hirani K."/>
            <person name="Jayaseelan J.C."/>
            <person name="Lara F."/>
            <person name="Munidasa M."/>
            <person name="Palculict T."/>
            <person name="Patil S."/>
            <person name="Pu L.-L."/>
            <person name="Saada N."/>
            <person name="Tang L."/>
            <person name="Weissenberger G."/>
            <person name="Zhu Y."/>
            <person name="Hemphill L."/>
            <person name="Shang Y."/>
            <person name="Youmans B."/>
            <person name="Ayvaz T."/>
            <person name="Ross M."/>
            <person name="Santibanez J."/>
            <person name="Aqrawi P."/>
            <person name="Gross S."/>
            <person name="Joshi V."/>
            <person name="Fowler G."/>
            <person name="Nazareth L."/>
            <person name="Reid J."/>
            <person name="Worley K."/>
            <person name="Petrosino J."/>
            <person name="Highlander S."/>
            <person name="Gibbs R."/>
        </authorList>
    </citation>
    <scope>NUCLEOTIDE SEQUENCE [LARGE SCALE GENOMIC DNA]</scope>
    <source>
        <strain evidence="2 3">9715</strain>
    </source>
</reference>
<organism evidence="2 3">
    <name type="scientific">Neisseria wadsworthii 9715</name>
    <dbReference type="NCBI Taxonomy" id="1030841"/>
    <lineage>
        <taxon>Bacteria</taxon>
        <taxon>Pseudomonadati</taxon>
        <taxon>Pseudomonadota</taxon>
        <taxon>Betaproteobacteria</taxon>
        <taxon>Neisseriales</taxon>
        <taxon>Neisseriaceae</taxon>
        <taxon>Neisseria</taxon>
    </lineage>
</organism>
<dbReference type="HOGENOM" id="CLU_1893983_0_0_4"/>
<accession>G4CRN6</accession>
<dbReference type="EMBL" id="AGAZ01000061">
    <property type="protein sequence ID" value="EGZ45187.1"/>
    <property type="molecule type" value="Genomic_DNA"/>
</dbReference>
<feature type="chain" id="PRO_5003462260" description="DUF2846 domain-containing protein" evidence="1">
    <location>
        <begin position="20"/>
        <end position="134"/>
    </location>
</feature>
<dbReference type="PROSITE" id="PS51257">
    <property type="entry name" value="PROKAR_LIPOPROTEIN"/>
    <property type="match status" value="1"/>
</dbReference>
<evidence type="ECO:0008006" key="4">
    <source>
        <dbReference type="Google" id="ProtNLM"/>
    </source>
</evidence>
<evidence type="ECO:0000256" key="1">
    <source>
        <dbReference type="SAM" id="SignalP"/>
    </source>
</evidence>
<dbReference type="AlphaFoldDB" id="G4CRN6"/>